<gene>
    <name evidence="6" type="ORF">BXT89_09380</name>
</gene>
<feature type="region of interest" description="Disordered" evidence="5">
    <location>
        <begin position="85"/>
        <end position="107"/>
    </location>
</feature>
<name>A0A1S8DFA4_9GAMM</name>
<evidence type="ECO:0000313" key="7">
    <source>
        <dbReference type="Proteomes" id="UP000242847"/>
    </source>
</evidence>
<comment type="caution">
    <text evidence="6">The sequence shown here is derived from an EMBL/GenBank/DDBJ whole genome shotgun (WGS) entry which is preliminary data.</text>
</comment>
<sequence length="107" mass="11971">MSDAREAIALVYDGGEQAPTITAKGEGDLAEQIVQLAMQYEVPIYENADLARMLARMELGDQIPEALYRTIAEIIAFAWYIKGKRPKGFDPDGGKEKPLQLENRKEE</sequence>
<dbReference type="OrthoDB" id="5244399at2"/>
<keyword evidence="3" id="KW-0653">Protein transport</keyword>
<dbReference type="Gene3D" id="3.40.1690.10">
    <property type="entry name" value="secretion proteins EscU"/>
    <property type="match status" value="1"/>
</dbReference>
<dbReference type="AlphaFoldDB" id="A0A1S8DFA4"/>
<feature type="compositionally biased region" description="Basic and acidic residues" evidence="5">
    <location>
        <begin position="87"/>
        <end position="107"/>
    </location>
</feature>
<evidence type="ECO:0000256" key="1">
    <source>
        <dbReference type="ARBA" id="ARBA00010690"/>
    </source>
</evidence>
<dbReference type="InterPro" id="IPR006135">
    <property type="entry name" value="T3SS_substrate_exporter"/>
</dbReference>
<protein>
    <recommendedName>
        <fullName evidence="2">Flagellar biosynthetic protein FlhB</fullName>
    </recommendedName>
</protein>
<comment type="similarity">
    <text evidence="1">Belongs to the type III secretion exporter family.</text>
</comment>
<dbReference type="RefSeq" id="WP_083727010.1">
    <property type="nucleotide sequence ID" value="NZ_FOUD01000016.1"/>
</dbReference>
<accession>A0A1S8DFA4</accession>
<organism evidence="6 7">
    <name type="scientific">Halopseudomonas pachastrellae</name>
    <dbReference type="NCBI Taxonomy" id="254161"/>
    <lineage>
        <taxon>Bacteria</taxon>
        <taxon>Pseudomonadati</taxon>
        <taxon>Pseudomonadota</taxon>
        <taxon>Gammaproteobacteria</taxon>
        <taxon>Pseudomonadales</taxon>
        <taxon>Pseudomonadaceae</taxon>
        <taxon>Halopseudomonas</taxon>
    </lineage>
</organism>
<dbReference type="Proteomes" id="UP000242847">
    <property type="component" value="Unassembled WGS sequence"/>
</dbReference>
<evidence type="ECO:0000313" key="6">
    <source>
        <dbReference type="EMBL" id="ONM44115.1"/>
    </source>
</evidence>
<dbReference type="Pfam" id="PF01312">
    <property type="entry name" value="Bac_export_2"/>
    <property type="match status" value="1"/>
</dbReference>
<evidence type="ECO:0000256" key="3">
    <source>
        <dbReference type="ARBA" id="ARBA00023225"/>
    </source>
</evidence>
<reference evidence="6 7" key="1">
    <citation type="submission" date="2017-01" db="EMBL/GenBank/DDBJ databases">
        <title>Draft genome sequence of Pseudomonas pachastrellae type strain CCUG 46540T from a deep sea.</title>
        <authorList>
            <person name="Gomila M."/>
            <person name="Mulet M."/>
            <person name="Lalucat J."/>
            <person name="Garcia-Valdes E."/>
        </authorList>
    </citation>
    <scope>NUCLEOTIDE SEQUENCE [LARGE SCALE GENOMIC DNA]</scope>
    <source>
        <strain evidence="6 7">CCUG 46540</strain>
    </source>
</reference>
<proteinExistence type="inferred from homology"/>
<evidence type="ECO:0000256" key="2">
    <source>
        <dbReference type="ARBA" id="ARBA00021622"/>
    </source>
</evidence>
<keyword evidence="3" id="KW-1006">Bacterial flagellum protein export</keyword>
<evidence type="ECO:0000256" key="4">
    <source>
        <dbReference type="ARBA" id="ARBA00025078"/>
    </source>
</evidence>
<dbReference type="EMBL" id="MUBC01000017">
    <property type="protein sequence ID" value="ONM44115.1"/>
    <property type="molecule type" value="Genomic_DNA"/>
</dbReference>
<keyword evidence="7" id="KW-1185">Reference proteome</keyword>
<dbReference type="SUPFAM" id="SSF160544">
    <property type="entry name" value="EscU C-terminal domain-like"/>
    <property type="match status" value="1"/>
</dbReference>
<keyword evidence="3" id="KW-0813">Transport</keyword>
<dbReference type="GO" id="GO:0005886">
    <property type="term" value="C:plasma membrane"/>
    <property type="evidence" value="ECO:0007669"/>
    <property type="project" value="TreeGrafter"/>
</dbReference>
<dbReference type="PANTHER" id="PTHR30531:SF12">
    <property type="entry name" value="FLAGELLAR BIOSYNTHETIC PROTEIN FLHB"/>
    <property type="match status" value="1"/>
</dbReference>
<comment type="function">
    <text evidence="4">Required for formation of the rod structure in the basal body of the flagellar apparatus. Together with FliI and FliH, may constitute the export apparatus of flagellin.</text>
</comment>
<dbReference type="InterPro" id="IPR029025">
    <property type="entry name" value="T3SS_substrate_exporter_C"/>
</dbReference>
<dbReference type="GO" id="GO:0009306">
    <property type="term" value="P:protein secretion"/>
    <property type="evidence" value="ECO:0007669"/>
    <property type="project" value="InterPro"/>
</dbReference>
<dbReference type="STRING" id="254161.SAMN05216256_11654"/>
<dbReference type="PANTHER" id="PTHR30531">
    <property type="entry name" value="FLAGELLAR BIOSYNTHETIC PROTEIN FLHB"/>
    <property type="match status" value="1"/>
</dbReference>
<evidence type="ECO:0000256" key="5">
    <source>
        <dbReference type="SAM" id="MobiDB-lite"/>
    </source>
</evidence>